<dbReference type="PANTHER" id="PTHR10458">
    <property type="entry name" value="PEPTIDE DEFORMYLASE"/>
    <property type="match status" value="1"/>
</dbReference>
<dbReference type="NCBIfam" id="TIGR00079">
    <property type="entry name" value="pept_deformyl"/>
    <property type="match status" value="1"/>
</dbReference>
<dbReference type="InterPro" id="IPR023635">
    <property type="entry name" value="Peptide_deformylase"/>
</dbReference>
<dbReference type="CDD" id="cd00487">
    <property type="entry name" value="Pep_deformylase"/>
    <property type="match status" value="1"/>
</dbReference>
<dbReference type="Proteomes" id="UP001301350">
    <property type="component" value="Unassembled WGS sequence"/>
</dbReference>
<dbReference type="GO" id="GO:0046872">
    <property type="term" value="F:metal ion binding"/>
    <property type="evidence" value="ECO:0007669"/>
    <property type="project" value="UniProtKB-KW"/>
</dbReference>
<feature type="compositionally biased region" description="Low complexity" evidence="4">
    <location>
        <begin position="47"/>
        <end position="62"/>
    </location>
</feature>
<keyword evidence="3" id="KW-0479">Metal-binding</keyword>
<evidence type="ECO:0000256" key="1">
    <source>
        <dbReference type="ARBA" id="ARBA00010759"/>
    </source>
</evidence>
<evidence type="ECO:0000313" key="6">
    <source>
        <dbReference type="Proteomes" id="UP001301350"/>
    </source>
</evidence>
<name>A0AAV9IYY3_CYACA</name>
<comment type="similarity">
    <text evidence="1 3">Belongs to the polypeptide deformylase family.</text>
</comment>
<evidence type="ECO:0000256" key="2">
    <source>
        <dbReference type="ARBA" id="ARBA00012175"/>
    </source>
</evidence>
<dbReference type="PRINTS" id="PR01576">
    <property type="entry name" value="PDEFORMYLASE"/>
</dbReference>
<comment type="function">
    <text evidence="3">Removes the formyl group from the N-terminal Met of newly synthesized proteins.</text>
</comment>
<dbReference type="Gene3D" id="3.90.45.10">
    <property type="entry name" value="Peptide deformylase"/>
    <property type="match status" value="1"/>
</dbReference>
<dbReference type="HAMAP" id="MF_00163">
    <property type="entry name" value="Pep_deformylase"/>
    <property type="match status" value="1"/>
</dbReference>
<keyword evidence="3" id="KW-0648">Protein biosynthesis</keyword>
<dbReference type="NCBIfam" id="NF001159">
    <property type="entry name" value="PRK00150.1-3"/>
    <property type="match status" value="1"/>
</dbReference>
<dbReference type="GO" id="GO:0006412">
    <property type="term" value="P:translation"/>
    <property type="evidence" value="ECO:0007669"/>
    <property type="project" value="UniProtKB-KW"/>
</dbReference>
<evidence type="ECO:0000313" key="5">
    <source>
        <dbReference type="EMBL" id="KAK4537310.1"/>
    </source>
</evidence>
<dbReference type="PANTHER" id="PTHR10458:SF22">
    <property type="entry name" value="PEPTIDE DEFORMYLASE"/>
    <property type="match status" value="1"/>
</dbReference>
<reference evidence="5 6" key="1">
    <citation type="submission" date="2022-07" db="EMBL/GenBank/DDBJ databases">
        <title>Genome-wide signatures of adaptation to extreme environments.</title>
        <authorList>
            <person name="Cho C.H."/>
            <person name="Yoon H.S."/>
        </authorList>
    </citation>
    <scope>NUCLEOTIDE SEQUENCE [LARGE SCALE GENOMIC DNA]</scope>
    <source>
        <strain evidence="5 6">DBV 063 E5</strain>
    </source>
</reference>
<comment type="caution">
    <text evidence="5">The sequence shown here is derived from an EMBL/GenBank/DDBJ whole genome shotgun (WGS) entry which is preliminary data.</text>
</comment>
<protein>
    <recommendedName>
        <fullName evidence="2 3">Peptide deformylase</fullName>
        <ecNumber evidence="2 3">3.5.1.88</ecNumber>
    </recommendedName>
</protein>
<dbReference type="AlphaFoldDB" id="A0AAV9IYY3"/>
<gene>
    <name evidence="5" type="ORF">CDCA_CDCA12G3335</name>
</gene>
<feature type="region of interest" description="Disordered" evidence="4">
    <location>
        <begin position="44"/>
        <end position="72"/>
    </location>
</feature>
<comment type="catalytic activity">
    <reaction evidence="3">
        <text>N-terminal N-formyl-L-methionyl-[peptide] + H2O = N-terminal L-methionyl-[peptide] + formate</text>
        <dbReference type="Rhea" id="RHEA:24420"/>
        <dbReference type="Rhea" id="RHEA-COMP:10639"/>
        <dbReference type="Rhea" id="RHEA-COMP:10640"/>
        <dbReference type="ChEBI" id="CHEBI:15377"/>
        <dbReference type="ChEBI" id="CHEBI:15740"/>
        <dbReference type="ChEBI" id="CHEBI:49298"/>
        <dbReference type="ChEBI" id="CHEBI:64731"/>
        <dbReference type="EC" id="3.5.1.88"/>
    </reaction>
</comment>
<dbReference type="SUPFAM" id="SSF56420">
    <property type="entry name" value="Peptide deformylase"/>
    <property type="match status" value="1"/>
</dbReference>
<evidence type="ECO:0000256" key="3">
    <source>
        <dbReference type="RuleBase" id="RU362111"/>
    </source>
</evidence>
<sequence length="287" mass="31592">MRDSAFPKRGMHSIQSPGMHRVLSWVAPGVFRGAGRRLGAPVRNGCAAARRSPPAPTRSTAPGQRLPCSSPRGVARHFFGRGVRMEAGEPAPVRDSPAIPITETDPGAVAGTSLRIVQYPNKRLRAANAEVTEFGPQLQKLAREMFTIMYASRGVGLAAPQVGVNQRLMVFNPTGNERSWVSEVALVNPRIVARGPSAGAEAEGCLSFPGVIGAVERRKWVKVEARRLNGKRFTVKFTDWTARVFQHEYDHLDGVLFIDHMSEAELAKNREVLDRLIRNTEQRERAL</sequence>
<dbReference type="Pfam" id="PF01327">
    <property type="entry name" value="Pep_deformylase"/>
    <property type="match status" value="1"/>
</dbReference>
<keyword evidence="6" id="KW-1185">Reference proteome</keyword>
<dbReference type="GO" id="GO:0042586">
    <property type="term" value="F:peptide deformylase activity"/>
    <property type="evidence" value="ECO:0007669"/>
    <property type="project" value="UniProtKB-EC"/>
</dbReference>
<evidence type="ECO:0000256" key="4">
    <source>
        <dbReference type="SAM" id="MobiDB-lite"/>
    </source>
</evidence>
<accession>A0AAV9IYY3</accession>
<organism evidence="5 6">
    <name type="scientific">Cyanidium caldarium</name>
    <name type="common">Red alga</name>
    <dbReference type="NCBI Taxonomy" id="2771"/>
    <lineage>
        <taxon>Eukaryota</taxon>
        <taxon>Rhodophyta</taxon>
        <taxon>Bangiophyceae</taxon>
        <taxon>Cyanidiales</taxon>
        <taxon>Cyanidiaceae</taxon>
        <taxon>Cyanidium</taxon>
    </lineage>
</organism>
<proteinExistence type="inferred from homology"/>
<dbReference type="EC" id="3.5.1.88" evidence="2 3"/>
<dbReference type="EMBL" id="JANCYW010000012">
    <property type="protein sequence ID" value="KAK4537310.1"/>
    <property type="molecule type" value="Genomic_DNA"/>
</dbReference>
<dbReference type="InterPro" id="IPR036821">
    <property type="entry name" value="Peptide_deformylase_sf"/>
</dbReference>
<keyword evidence="3" id="KW-0378">Hydrolase</keyword>